<evidence type="ECO:0000259" key="4">
    <source>
        <dbReference type="Pfam" id="PF14230"/>
    </source>
</evidence>
<dbReference type="RefSeq" id="WP_230738078.1">
    <property type="nucleotide sequence ID" value="NZ_JAJNDB010000005.1"/>
</dbReference>
<protein>
    <submittedName>
        <fullName evidence="5">DUF4333 domain-containing protein</fullName>
    </submittedName>
</protein>
<keyword evidence="6" id="KW-1185">Reference proteome</keyword>
<keyword evidence="2" id="KW-0812">Transmembrane</keyword>
<organism evidence="5 6">
    <name type="scientific">Actinomycetospora endophytica</name>
    <dbReference type="NCBI Taxonomy" id="2291215"/>
    <lineage>
        <taxon>Bacteria</taxon>
        <taxon>Bacillati</taxon>
        <taxon>Actinomycetota</taxon>
        <taxon>Actinomycetes</taxon>
        <taxon>Pseudonocardiales</taxon>
        <taxon>Pseudonocardiaceae</taxon>
        <taxon>Actinomycetospora</taxon>
    </lineage>
</organism>
<comment type="caution">
    <text evidence="5">The sequence shown here is derived from an EMBL/GenBank/DDBJ whole genome shotgun (WGS) entry which is preliminary data.</text>
</comment>
<feature type="region of interest" description="Disordered" evidence="1">
    <location>
        <begin position="1"/>
        <end position="24"/>
    </location>
</feature>
<dbReference type="InterPro" id="IPR025241">
    <property type="entry name" value="DUF4190"/>
</dbReference>
<feature type="domain" description="DUF4190" evidence="3">
    <location>
        <begin position="34"/>
        <end position="85"/>
    </location>
</feature>
<sequence length="169" mass="16802">MTQQMPASPEQPLPPSYGAAPQTPAPARGTNTMAILALVFAFVFSPLGIVFGIIGRKQTARTGEGGRGLATAGLVLSIVFLVIGIATAVLVTVMAATLVSSVNNTAVAAQITAQSGGRVTDVSCPGSLPAQVGAELTCSGTVDGAPSQLKATVTSVDGGVVSFDFTQVG</sequence>
<reference evidence="5 6" key="1">
    <citation type="submission" date="2021-11" db="EMBL/GenBank/DDBJ databases">
        <title>Draft genome sequence of Actinomycetospora sp. SF1 isolated from the rhizosphere soil.</title>
        <authorList>
            <person name="Duangmal K."/>
            <person name="Chantavorakit T."/>
        </authorList>
    </citation>
    <scope>NUCLEOTIDE SEQUENCE [LARGE SCALE GENOMIC DNA]</scope>
    <source>
        <strain evidence="5 6">TBRC 5722</strain>
    </source>
</reference>
<dbReference type="Pfam" id="PF13828">
    <property type="entry name" value="DUF4190"/>
    <property type="match status" value="1"/>
</dbReference>
<dbReference type="EMBL" id="JAJNDB010000005">
    <property type="protein sequence ID" value="MCD2196225.1"/>
    <property type="molecule type" value="Genomic_DNA"/>
</dbReference>
<keyword evidence="2" id="KW-0472">Membrane</keyword>
<feature type="transmembrane region" description="Helical" evidence="2">
    <location>
        <begin position="33"/>
        <end position="54"/>
    </location>
</feature>
<evidence type="ECO:0000313" key="6">
    <source>
        <dbReference type="Proteomes" id="UP001199469"/>
    </source>
</evidence>
<evidence type="ECO:0000259" key="3">
    <source>
        <dbReference type="Pfam" id="PF13828"/>
    </source>
</evidence>
<evidence type="ECO:0000256" key="1">
    <source>
        <dbReference type="SAM" id="MobiDB-lite"/>
    </source>
</evidence>
<proteinExistence type="predicted"/>
<evidence type="ECO:0000256" key="2">
    <source>
        <dbReference type="SAM" id="Phobius"/>
    </source>
</evidence>
<name>A0ABS8PD70_9PSEU</name>
<dbReference type="InterPro" id="IPR025637">
    <property type="entry name" value="DUF4333"/>
</dbReference>
<dbReference type="Pfam" id="PF14230">
    <property type="entry name" value="DUF4333"/>
    <property type="match status" value="1"/>
</dbReference>
<feature type="transmembrane region" description="Helical" evidence="2">
    <location>
        <begin position="74"/>
        <end position="99"/>
    </location>
</feature>
<keyword evidence="2" id="KW-1133">Transmembrane helix</keyword>
<evidence type="ECO:0000313" key="5">
    <source>
        <dbReference type="EMBL" id="MCD2196225.1"/>
    </source>
</evidence>
<dbReference type="Proteomes" id="UP001199469">
    <property type="component" value="Unassembled WGS sequence"/>
</dbReference>
<gene>
    <name evidence="5" type="ORF">LQ327_22890</name>
</gene>
<accession>A0ABS8PD70</accession>
<feature type="domain" description="DUF4333" evidence="4">
    <location>
        <begin position="104"/>
        <end position="158"/>
    </location>
</feature>